<organism evidence="3 4">
    <name type="scientific">Peptococcus niger</name>
    <dbReference type="NCBI Taxonomy" id="2741"/>
    <lineage>
        <taxon>Bacteria</taxon>
        <taxon>Bacillati</taxon>
        <taxon>Bacillota</taxon>
        <taxon>Clostridia</taxon>
        <taxon>Eubacteriales</taxon>
        <taxon>Peptococcaceae</taxon>
        <taxon>Peptococcus</taxon>
    </lineage>
</organism>
<feature type="region of interest" description="Disordered" evidence="1">
    <location>
        <begin position="1"/>
        <end position="23"/>
    </location>
</feature>
<keyword evidence="2" id="KW-1133">Transmembrane helix</keyword>
<sequence length="137" mass="14409">MPEPDAFADRPGPASPPMPAADEAVREAASLNWHCGPLPDPDDLAAYEALAPGTAKALIKSAYDALCRRDALSAMRLQYAARHDMAELVLTFLLAILAGAGGFDSLNQGDLATGLTLSGGSLSTMALALLRRRQRPH</sequence>
<feature type="transmembrane region" description="Helical" evidence="2">
    <location>
        <begin position="109"/>
        <end position="130"/>
    </location>
</feature>
<protein>
    <submittedName>
        <fullName evidence="3">Uncharacterized protein</fullName>
    </submittedName>
</protein>
<reference evidence="3 4" key="1">
    <citation type="submission" date="2016-10" db="EMBL/GenBank/DDBJ databases">
        <authorList>
            <person name="de Groot N.N."/>
        </authorList>
    </citation>
    <scope>NUCLEOTIDE SEQUENCE [LARGE SCALE GENOMIC DNA]</scope>
    <source>
        <strain evidence="3 4">DSM 20475</strain>
    </source>
</reference>
<evidence type="ECO:0000256" key="2">
    <source>
        <dbReference type="SAM" id="Phobius"/>
    </source>
</evidence>
<accession>A0A1G6YZ62</accession>
<evidence type="ECO:0000313" key="3">
    <source>
        <dbReference type="EMBL" id="SDD95601.1"/>
    </source>
</evidence>
<dbReference type="STRING" id="2741.SAMN04489866_11129"/>
<name>A0A1G6YZ62_PEPNI</name>
<proteinExistence type="predicted"/>
<dbReference type="AlphaFoldDB" id="A0A1G6YZ62"/>
<evidence type="ECO:0000256" key="1">
    <source>
        <dbReference type="SAM" id="MobiDB-lite"/>
    </source>
</evidence>
<keyword evidence="2" id="KW-0472">Membrane</keyword>
<keyword evidence="2" id="KW-0812">Transmembrane</keyword>
<dbReference type="Proteomes" id="UP000198995">
    <property type="component" value="Unassembled WGS sequence"/>
</dbReference>
<feature type="transmembrane region" description="Helical" evidence="2">
    <location>
        <begin position="85"/>
        <end position="103"/>
    </location>
</feature>
<evidence type="ECO:0000313" key="4">
    <source>
        <dbReference type="Proteomes" id="UP000198995"/>
    </source>
</evidence>
<gene>
    <name evidence="3" type="ORF">SAMN04489866_11129</name>
</gene>
<dbReference type="RefSeq" id="WP_091792179.1">
    <property type="nucleotide sequence ID" value="NZ_FNAF01000011.1"/>
</dbReference>
<dbReference type="EMBL" id="FNAF01000011">
    <property type="protein sequence ID" value="SDD95601.1"/>
    <property type="molecule type" value="Genomic_DNA"/>
</dbReference>
<dbReference type="OrthoDB" id="2329681at2"/>
<keyword evidence="4" id="KW-1185">Reference proteome</keyword>